<dbReference type="GO" id="GO:0005576">
    <property type="term" value="C:extracellular region"/>
    <property type="evidence" value="ECO:0007669"/>
    <property type="project" value="TreeGrafter"/>
</dbReference>
<dbReference type="PANTHER" id="PTHR12370">
    <property type="entry name" value="PHOSPHOLIPASE B-RELATED"/>
    <property type="match status" value="1"/>
</dbReference>
<dbReference type="RefSeq" id="XP_068366069.1">
    <property type="nucleotide sequence ID" value="XM_068499306.1"/>
</dbReference>
<proteinExistence type="inferred from homology"/>
<dbReference type="AlphaFoldDB" id="A0A1J4KTX4"/>
<keyword evidence="4 7" id="KW-0442">Lipid degradation</keyword>
<protein>
    <recommendedName>
        <fullName evidence="7">Phospholipase B-like</fullName>
        <ecNumber evidence="7">3.1.1.-</ecNumber>
    </recommendedName>
</protein>
<dbReference type="GO" id="GO:0009395">
    <property type="term" value="P:phospholipid catabolic process"/>
    <property type="evidence" value="ECO:0007669"/>
    <property type="project" value="TreeGrafter"/>
</dbReference>
<accession>A0A1J4KTX4</accession>
<dbReference type="EC" id="3.1.1.-" evidence="7"/>
<evidence type="ECO:0000256" key="3">
    <source>
        <dbReference type="ARBA" id="ARBA00022801"/>
    </source>
</evidence>
<evidence type="ECO:0000256" key="4">
    <source>
        <dbReference type="ARBA" id="ARBA00022963"/>
    </source>
</evidence>
<dbReference type="GeneID" id="94834010"/>
<evidence type="ECO:0000256" key="7">
    <source>
        <dbReference type="RuleBase" id="RU364138"/>
    </source>
</evidence>
<organism evidence="8 9">
    <name type="scientific">Tritrichomonas foetus</name>
    <dbReference type="NCBI Taxonomy" id="1144522"/>
    <lineage>
        <taxon>Eukaryota</taxon>
        <taxon>Metamonada</taxon>
        <taxon>Parabasalia</taxon>
        <taxon>Tritrichomonadida</taxon>
        <taxon>Tritrichomonadidae</taxon>
        <taxon>Tritrichomonas</taxon>
    </lineage>
</organism>
<comment type="caution">
    <text evidence="8">The sequence shown here is derived from an EMBL/GenBank/DDBJ whole genome shotgun (WGS) entry which is preliminary data.</text>
</comment>
<dbReference type="PANTHER" id="PTHR12370:SF3">
    <property type="entry name" value="PHOSPHOLIPASE B-LIKE 2-RELATED"/>
    <property type="match status" value="1"/>
</dbReference>
<name>A0A1J4KTX4_9EUKA</name>
<evidence type="ECO:0000256" key="1">
    <source>
        <dbReference type="ARBA" id="ARBA00007835"/>
    </source>
</evidence>
<dbReference type="Gene3D" id="3.60.60.30">
    <property type="match status" value="1"/>
</dbReference>
<dbReference type="InterPro" id="IPR007000">
    <property type="entry name" value="PLipase_B-like"/>
</dbReference>
<evidence type="ECO:0000256" key="6">
    <source>
        <dbReference type="ARBA" id="ARBA00023180"/>
    </source>
</evidence>
<keyword evidence="2" id="KW-0732">Signal</keyword>
<evidence type="ECO:0000313" key="9">
    <source>
        <dbReference type="Proteomes" id="UP000179807"/>
    </source>
</evidence>
<evidence type="ECO:0000313" key="8">
    <source>
        <dbReference type="EMBL" id="OHT12933.1"/>
    </source>
</evidence>
<keyword evidence="5 7" id="KW-0443">Lipid metabolism</keyword>
<gene>
    <name evidence="8" type="ORF">TRFO_16968</name>
</gene>
<sequence length="440" mass="50272">MKGIFEYHKQNVFSDLCSQMKCENGDIPKNVRDWFKQNLQWVINFIGDETNIEFYWAASVIIEQLKGMVEGYNDTSLTLDELWLYNSRSQIFDVYRKLNNISSDNEPIIERHGTVLINHFKENSKSLNITIGHSAWRGYATSSPVSKRYRIKFRSTFSMTDRRSLSSYPLMIHSDEGLTINGNQLIVVASTIAIANYDLYKEISPQGIPGWLRALAADYVSFGGKEWAKIYSSIAAGSSGIEWVVIDTKKFIYGEGILPELLMVVDEIPGKIKSADATDYLKKKHYFASYDVPFDTEIFQSAGYSELSANNPDFYSYNESSRAKIIQELANTNLNSSAFREIMRYNSVISNMYDRGVSPRQDIVDHADFVRCSGGVDSKFTSISRALHLHWEGAVGPYFDDNINKFTFDGSNTCETILHDHVPNELAFKWQPHYFDIQKE</sequence>
<keyword evidence="9" id="KW-1185">Reference proteome</keyword>
<dbReference type="Pfam" id="PF04916">
    <property type="entry name" value="Phospholip_B"/>
    <property type="match status" value="1"/>
</dbReference>
<comment type="function">
    <text evidence="7">Putative phospholipase.</text>
</comment>
<reference evidence="8" key="1">
    <citation type="submission" date="2016-10" db="EMBL/GenBank/DDBJ databases">
        <authorList>
            <person name="Benchimol M."/>
            <person name="Almeida L.G."/>
            <person name="Vasconcelos A.T."/>
            <person name="Perreira-Neves A."/>
            <person name="Rosa I.A."/>
            <person name="Tasca T."/>
            <person name="Bogo M.R."/>
            <person name="de Souza W."/>
        </authorList>
    </citation>
    <scope>NUCLEOTIDE SEQUENCE [LARGE SCALE GENOMIC DNA]</scope>
    <source>
        <strain evidence="8">K</strain>
    </source>
</reference>
<dbReference type="VEuPathDB" id="TrichDB:TRFO_16968"/>
<dbReference type="OrthoDB" id="443524at2759"/>
<dbReference type="Proteomes" id="UP000179807">
    <property type="component" value="Unassembled WGS sequence"/>
</dbReference>
<evidence type="ECO:0000256" key="5">
    <source>
        <dbReference type="ARBA" id="ARBA00023098"/>
    </source>
</evidence>
<keyword evidence="3 7" id="KW-0378">Hydrolase</keyword>
<keyword evidence="6" id="KW-0325">Glycoprotein</keyword>
<comment type="similarity">
    <text evidence="1 7">Belongs to the phospholipase B-like family.</text>
</comment>
<dbReference type="GO" id="GO:0004620">
    <property type="term" value="F:phospholipase activity"/>
    <property type="evidence" value="ECO:0007669"/>
    <property type="project" value="InterPro"/>
</dbReference>
<evidence type="ECO:0000256" key="2">
    <source>
        <dbReference type="ARBA" id="ARBA00022729"/>
    </source>
</evidence>
<dbReference type="EMBL" id="MLAK01000551">
    <property type="protein sequence ID" value="OHT12933.1"/>
    <property type="molecule type" value="Genomic_DNA"/>
</dbReference>